<proteinExistence type="predicted"/>
<gene>
    <name evidence="2" type="ORF">ATZ36_16570</name>
</gene>
<feature type="region of interest" description="Disordered" evidence="1">
    <location>
        <begin position="1"/>
        <end position="28"/>
    </location>
</feature>
<dbReference type="Proteomes" id="UP000095237">
    <property type="component" value="Unassembled WGS sequence"/>
</dbReference>
<dbReference type="EMBL" id="LNVX01000291">
    <property type="protein sequence ID" value="OEG70608.1"/>
    <property type="molecule type" value="Genomic_DNA"/>
</dbReference>
<evidence type="ECO:0000313" key="3">
    <source>
        <dbReference type="Proteomes" id="UP000095237"/>
    </source>
</evidence>
<protein>
    <submittedName>
        <fullName evidence="2">Uncharacterized protein</fullName>
    </submittedName>
</protein>
<evidence type="ECO:0000256" key="1">
    <source>
        <dbReference type="SAM" id="MobiDB-lite"/>
    </source>
</evidence>
<reference evidence="2 3" key="1">
    <citation type="submission" date="2015-11" db="EMBL/GenBank/DDBJ databases">
        <title>Evidence for parallel genomic evolution in an endosymbiosis of termite gut flagellates.</title>
        <authorList>
            <person name="Zheng H."/>
        </authorList>
    </citation>
    <scope>NUCLEOTIDE SEQUENCE [LARGE SCALE GENOMIC DNA]</scope>
    <source>
        <strain evidence="2 3">CET450</strain>
    </source>
</reference>
<keyword evidence="3" id="KW-1185">Reference proteome</keyword>
<evidence type="ECO:0000313" key="2">
    <source>
        <dbReference type="EMBL" id="OEG70608.1"/>
    </source>
</evidence>
<dbReference type="AlphaFoldDB" id="A0A1E5IKY3"/>
<sequence length="63" mass="7142">MEQQAIELRSKSGRLRSDSSAKGYKNGSGQGVECYSDLPNDLSNQEKYGDFLKLLCWVMKDCY</sequence>
<name>A0A1E5IKY3_ENDTX</name>
<comment type="caution">
    <text evidence="2">The sequence shown here is derived from an EMBL/GenBank/DDBJ whole genome shotgun (WGS) entry which is preliminary data.</text>
</comment>
<organism evidence="2 3">
    <name type="scientific">Endomicrobium trichonymphae</name>
    <dbReference type="NCBI Taxonomy" id="1408204"/>
    <lineage>
        <taxon>Bacteria</taxon>
        <taxon>Pseudomonadati</taxon>
        <taxon>Elusimicrobiota</taxon>
        <taxon>Endomicrobiia</taxon>
        <taxon>Endomicrobiales</taxon>
        <taxon>Endomicrobiaceae</taxon>
        <taxon>Candidatus Endomicrobiellum</taxon>
    </lineage>
</organism>
<accession>A0A1E5IKY3</accession>